<comment type="caution">
    <text evidence="18">The sequence shown here is derived from an EMBL/GenBank/DDBJ whole genome shotgun (WGS) entry which is preliminary data.</text>
</comment>
<feature type="transmembrane region" description="Helical" evidence="17">
    <location>
        <begin position="45"/>
        <end position="68"/>
    </location>
</feature>
<comment type="similarity">
    <text evidence="2 17">Belongs to the UppP family.</text>
</comment>
<evidence type="ECO:0000256" key="3">
    <source>
        <dbReference type="ARBA" id="ARBA00012374"/>
    </source>
</evidence>
<evidence type="ECO:0000256" key="6">
    <source>
        <dbReference type="ARBA" id="ARBA00022692"/>
    </source>
</evidence>
<dbReference type="EMBL" id="LAYJ01000088">
    <property type="protein sequence ID" value="KKI51151.1"/>
    <property type="molecule type" value="Genomic_DNA"/>
</dbReference>
<protein>
    <recommendedName>
        <fullName evidence="4 17">Undecaprenyl-diphosphatase</fullName>
        <ecNumber evidence="3 17">3.6.1.27</ecNumber>
    </recommendedName>
    <alternativeName>
        <fullName evidence="15 17">Bacitracin resistance protein</fullName>
    </alternativeName>
    <alternativeName>
        <fullName evidence="14 17">Undecaprenyl pyrophosphate phosphatase</fullName>
    </alternativeName>
</protein>
<sequence>MSFLDSIILGVVQGFTEFLPVSSSGHLNLLQALLGVGEVPLLYDVMLHVGTLVAVFIVLWPEIVAIITHPIKNKLGMLILATIPAVVVTLIAEKFAPEAFKDVLDGKYLAIGFFATTVVLVVSEFLARRYERKRNVELPQAMAMGVMQAAAILPGLSRSGSTIAGGLFTGVGREKAAKFAFLMSIPAILGSVVFGAKDVMDNGMGDVSIPAVIIGFAVAAVSGFVAIKFMLKLISRHKLYGFAAYTAVMGVIVMILTNVNPTMF</sequence>
<comment type="function">
    <text evidence="17">Catalyzes the dephosphorylation of undecaprenyl diphosphate (UPP). Confers resistance to bacitracin.</text>
</comment>
<dbReference type="EC" id="3.6.1.27" evidence="3 17"/>
<dbReference type="GO" id="GO:0008360">
    <property type="term" value="P:regulation of cell shape"/>
    <property type="evidence" value="ECO:0007669"/>
    <property type="project" value="UniProtKB-KW"/>
</dbReference>
<feature type="transmembrane region" description="Helical" evidence="17">
    <location>
        <begin position="208"/>
        <end position="227"/>
    </location>
</feature>
<evidence type="ECO:0000256" key="12">
    <source>
        <dbReference type="ARBA" id="ARBA00023251"/>
    </source>
</evidence>
<accession>A0A0M2NJK9</accession>
<dbReference type="Pfam" id="PF02673">
    <property type="entry name" value="BacA"/>
    <property type="match status" value="1"/>
</dbReference>
<keyword evidence="5 17" id="KW-1003">Cell membrane</keyword>
<dbReference type="Proteomes" id="UP000034076">
    <property type="component" value="Unassembled WGS sequence"/>
</dbReference>
<dbReference type="OrthoDB" id="9808289at2"/>
<evidence type="ECO:0000256" key="13">
    <source>
        <dbReference type="ARBA" id="ARBA00023316"/>
    </source>
</evidence>
<evidence type="ECO:0000256" key="16">
    <source>
        <dbReference type="ARBA" id="ARBA00047594"/>
    </source>
</evidence>
<dbReference type="GO" id="GO:0046677">
    <property type="term" value="P:response to antibiotic"/>
    <property type="evidence" value="ECO:0007669"/>
    <property type="project" value="UniProtKB-UniRule"/>
</dbReference>
<evidence type="ECO:0000256" key="1">
    <source>
        <dbReference type="ARBA" id="ARBA00004651"/>
    </source>
</evidence>
<evidence type="ECO:0000256" key="8">
    <source>
        <dbReference type="ARBA" id="ARBA00022960"/>
    </source>
</evidence>
<keyword evidence="8 17" id="KW-0133">Cell shape</keyword>
<dbReference type="PATRIC" id="fig|270498.16.peg.979"/>
<evidence type="ECO:0000256" key="15">
    <source>
        <dbReference type="ARBA" id="ARBA00032932"/>
    </source>
</evidence>
<evidence type="ECO:0000256" key="17">
    <source>
        <dbReference type="HAMAP-Rule" id="MF_01006"/>
    </source>
</evidence>
<keyword evidence="10 17" id="KW-1133">Transmembrane helix</keyword>
<evidence type="ECO:0000313" key="18">
    <source>
        <dbReference type="EMBL" id="KKI51151.1"/>
    </source>
</evidence>
<evidence type="ECO:0000256" key="14">
    <source>
        <dbReference type="ARBA" id="ARBA00032707"/>
    </source>
</evidence>
<organism evidence="18 19">
    <name type="scientific">Christensenella hongkongensis</name>
    <dbReference type="NCBI Taxonomy" id="270498"/>
    <lineage>
        <taxon>Bacteria</taxon>
        <taxon>Bacillati</taxon>
        <taxon>Bacillota</taxon>
        <taxon>Clostridia</taxon>
        <taxon>Christensenellales</taxon>
        <taxon>Christensenellaceae</taxon>
        <taxon>Christensenella</taxon>
    </lineage>
</organism>
<evidence type="ECO:0000313" key="19">
    <source>
        <dbReference type="Proteomes" id="UP000034076"/>
    </source>
</evidence>
<reference evidence="18 19" key="1">
    <citation type="submission" date="2015-04" db="EMBL/GenBank/DDBJ databases">
        <title>Draft genome sequence of bacteremic isolate Catabacter hongkongensis type strain HKU16T.</title>
        <authorList>
            <person name="Lau S.K."/>
            <person name="Teng J.L."/>
            <person name="Huang Y."/>
            <person name="Curreem S.O."/>
            <person name="Tsui S.K."/>
            <person name="Woo P.C."/>
        </authorList>
    </citation>
    <scope>NUCLEOTIDE SEQUENCE [LARGE SCALE GENOMIC DNA]</scope>
    <source>
        <strain evidence="18 19">HKU16</strain>
    </source>
</reference>
<dbReference type="GO" id="GO:0071555">
    <property type="term" value="P:cell wall organization"/>
    <property type="evidence" value="ECO:0007669"/>
    <property type="project" value="UniProtKB-KW"/>
</dbReference>
<dbReference type="GO" id="GO:0005886">
    <property type="term" value="C:plasma membrane"/>
    <property type="evidence" value="ECO:0007669"/>
    <property type="project" value="UniProtKB-SubCell"/>
</dbReference>
<keyword evidence="11 17" id="KW-0472">Membrane</keyword>
<keyword evidence="19" id="KW-1185">Reference proteome</keyword>
<gene>
    <name evidence="17" type="primary">uppP</name>
    <name evidence="18" type="ORF">CHK_1538</name>
</gene>
<keyword evidence="7 17" id="KW-0378">Hydrolase</keyword>
<evidence type="ECO:0000256" key="4">
    <source>
        <dbReference type="ARBA" id="ARBA00021581"/>
    </source>
</evidence>
<keyword evidence="6 17" id="KW-0812">Transmembrane</keyword>
<dbReference type="HAMAP" id="MF_01006">
    <property type="entry name" value="Undec_diphosphatase"/>
    <property type="match status" value="1"/>
</dbReference>
<feature type="transmembrane region" description="Helical" evidence="17">
    <location>
        <begin position="179"/>
        <end position="196"/>
    </location>
</feature>
<name>A0A0M2NJK9_9FIRM</name>
<keyword evidence="13 17" id="KW-0961">Cell wall biogenesis/degradation</keyword>
<dbReference type="PANTHER" id="PTHR30622:SF4">
    <property type="entry name" value="UNDECAPRENYL-DIPHOSPHATASE"/>
    <property type="match status" value="1"/>
</dbReference>
<proteinExistence type="inferred from homology"/>
<evidence type="ECO:0000256" key="11">
    <source>
        <dbReference type="ARBA" id="ARBA00023136"/>
    </source>
</evidence>
<dbReference type="RefSeq" id="WP_046443396.1">
    <property type="nucleotide sequence ID" value="NZ_JAXDTA010000065.1"/>
</dbReference>
<feature type="transmembrane region" description="Helical" evidence="17">
    <location>
        <begin position="75"/>
        <end position="96"/>
    </location>
</feature>
<dbReference type="PANTHER" id="PTHR30622">
    <property type="entry name" value="UNDECAPRENYL-DIPHOSPHATASE"/>
    <property type="match status" value="1"/>
</dbReference>
<feature type="transmembrane region" description="Helical" evidence="17">
    <location>
        <begin position="239"/>
        <end position="259"/>
    </location>
</feature>
<feature type="transmembrane region" description="Helical" evidence="17">
    <location>
        <begin position="108"/>
        <end position="127"/>
    </location>
</feature>
<evidence type="ECO:0000256" key="7">
    <source>
        <dbReference type="ARBA" id="ARBA00022801"/>
    </source>
</evidence>
<dbReference type="STRING" id="270498.CHK_1538"/>
<comment type="miscellaneous">
    <text evidence="17">Bacitracin is thought to be involved in the inhibition of peptidoglycan synthesis by sequestering undecaprenyl diphosphate, thereby reducing the pool of lipid carrier available.</text>
</comment>
<dbReference type="InterPro" id="IPR003824">
    <property type="entry name" value="UppP"/>
</dbReference>
<comment type="subcellular location">
    <subcellularLocation>
        <location evidence="1 17">Cell membrane</location>
        <topology evidence="1 17">Multi-pass membrane protein</topology>
    </subcellularLocation>
</comment>
<dbReference type="GO" id="GO:0009252">
    <property type="term" value="P:peptidoglycan biosynthetic process"/>
    <property type="evidence" value="ECO:0007669"/>
    <property type="project" value="UniProtKB-KW"/>
</dbReference>
<evidence type="ECO:0000256" key="5">
    <source>
        <dbReference type="ARBA" id="ARBA00022475"/>
    </source>
</evidence>
<comment type="catalytic activity">
    <reaction evidence="16 17">
        <text>di-trans,octa-cis-undecaprenyl diphosphate + H2O = di-trans,octa-cis-undecaprenyl phosphate + phosphate + H(+)</text>
        <dbReference type="Rhea" id="RHEA:28094"/>
        <dbReference type="ChEBI" id="CHEBI:15377"/>
        <dbReference type="ChEBI" id="CHEBI:15378"/>
        <dbReference type="ChEBI" id="CHEBI:43474"/>
        <dbReference type="ChEBI" id="CHEBI:58405"/>
        <dbReference type="ChEBI" id="CHEBI:60392"/>
        <dbReference type="EC" id="3.6.1.27"/>
    </reaction>
</comment>
<keyword evidence="9 17" id="KW-0573">Peptidoglycan synthesis</keyword>
<keyword evidence="12 17" id="KW-0046">Antibiotic resistance</keyword>
<dbReference type="AlphaFoldDB" id="A0A0M2NJK9"/>
<evidence type="ECO:0000256" key="2">
    <source>
        <dbReference type="ARBA" id="ARBA00010621"/>
    </source>
</evidence>
<evidence type="ECO:0000256" key="9">
    <source>
        <dbReference type="ARBA" id="ARBA00022984"/>
    </source>
</evidence>
<evidence type="ECO:0000256" key="10">
    <source>
        <dbReference type="ARBA" id="ARBA00022989"/>
    </source>
</evidence>
<dbReference type="GO" id="GO:0050380">
    <property type="term" value="F:undecaprenyl-diphosphatase activity"/>
    <property type="evidence" value="ECO:0007669"/>
    <property type="project" value="UniProtKB-UniRule"/>
</dbReference>